<sequence length="134" mass="14875">MPWLALPFNDPIAKTLTKYFDIQGIPSLVILDPDGKTEALCDLLDGGGKETLEVSVCREASEKSPRAFWAFRRLGYLQASGRAYQRFGMFTAAIKLLLVFEQSYACATELDDSKLFALVESGNINLMLGSFRNV</sequence>
<dbReference type="Proteomes" id="UP000428333">
    <property type="component" value="Linkage Group LG06"/>
</dbReference>
<evidence type="ECO:0000313" key="4">
    <source>
        <dbReference type="EMBL" id="KAE9456891.1"/>
    </source>
</evidence>
<dbReference type="AlphaFoldDB" id="A0A6A4LKN5"/>
<feature type="domain" description="Thioredoxin-like fold" evidence="3">
    <location>
        <begin position="1"/>
        <end position="36"/>
    </location>
</feature>
<comment type="caution">
    <text evidence="4">The sequence shown here is derived from an EMBL/GenBank/DDBJ whole genome shotgun (WGS) entry which is preliminary data.</text>
</comment>
<dbReference type="EMBL" id="QEFC01001555">
    <property type="protein sequence ID" value="KAE9456891.1"/>
    <property type="molecule type" value="Genomic_DNA"/>
</dbReference>
<dbReference type="GO" id="GO:0006401">
    <property type="term" value="P:RNA catabolic process"/>
    <property type="evidence" value="ECO:0007669"/>
    <property type="project" value="InterPro"/>
</dbReference>
<keyword evidence="2" id="KW-0802">TPR repeat</keyword>
<reference evidence="4 5" key="1">
    <citation type="journal article" date="2019" name="Genome Biol. Evol.">
        <title>The Rhododendron genome and chromosomal organization provide insight into shared whole-genome duplications across the heath family (Ericaceae).</title>
        <authorList>
            <person name="Soza V.L."/>
            <person name="Lindsley D."/>
            <person name="Waalkes A."/>
            <person name="Ramage E."/>
            <person name="Patwardhan R.P."/>
            <person name="Burton J.N."/>
            <person name="Adey A."/>
            <person name="Kumar A."/>
            <person name="Qiu R."/>
            <person name="Shendure J."/>
            <person name="Hall B."/>
        </authorList>
    </citation>
    <scope>NUCLEOTIDE SEQUENCE [LARGE SCALE GENOMIC DNA]</scope>
    <source>
        <strain evidence="4">RSF 1966-606</strain>
    </source>
</reference>
<feature type="non-terminal residue" evidence="4">
    <location>
        <position position="1"/>
    </location>
</feature>
<dbReference type="PANTHER" id="PTHR15704">
    <property type="entry name" value="SUPERKILLER 3 PROTEIN-RELATED"/>
    <property type="match status" value="1"/>
</dbReference>
<dbReference type="OrthoDB" id="2020241at2759"/>
<organism evidence="4 5">
    <name type="scientific">Rhododendron williamsianum</name>
    <dbReference type="NCBI Taxonomy" id="262921"/>
    <lineage>
        <taxon>Eukaryota</taxon>
        <taxon>Viridiplantae</taxon>
        <taxon>Streptophyta</taxon>
        <taxon>Embryophyta</taxon>
        <taxon>Tracheophyta</taxon>
        <taxon>Spermatophyta</taxon>
        <taxon>Magnoliopsida</taxon>
        <taxon>eudicotyledons</taxon>
        <taxon>Gunneridae</taxon>
        <taxon>Pentapetalae</taxon>
        <taxon>asterids</taxon>
        <taxon>Ericales</taxon>
        <taxon>Ericaceae</taxon>
        <taxon>Ericoideae</taxon>
        <taxon>Rhodoreae</taxon>
        <taxon>Rhododendron</taxon>
    </lineage>
</organism>
<dbReference type="PANTHER" id="PTHR15704:SF7">
    <property type="entry name" value="SUPERKILLER COMPLEX PROTEIN 3"/>
    <property type="match status" value="1"/>
</dbReference>
<dbReference type="GO" id="GO:0055087">
    <property type="term" value="C:Ski complex"/>
    <property type="evidence" value="ECO:0007669"/>
    <property type="project" value="InterPro"/>
</dbReference>
<evidence type="ECO:0000313" key="5">
    <source>
        <dbReference type="Proteomes" id="UP000428333"/>
    </source>
</evidence>
<evidence type="ECO:0000259" key="3">
    <source>
        <dbReference type="Pfam" id="PF13905"/>
    </source>
</evidence>
<proteinExistence type="predicted"/>
<keyword evidence="1" id="KW-0677">Repeat</keyword>
<keyword evidence="5" id="KW-1185">Reference proteome</keyword>
<dbReference type="Pfam" id="PF13905">
    <property type="entry name" value="Thioredoxin_8"/>
    <property type="match status" value="1"/>
</dbReference>
<gene>
    <name evidence="4" type="ORF">C3L33_11197</name>
</gene>
<dbReference type="InterPro" id="IPR012336">
    <property type="entry name" value="Thioredoxin-like_fold"/>
</dbReference>
<protein>
    <recommendedName>
        <fullName evidence="3">Thioredoxin-like fold domain-containing protein</fullName>
    </recommendedName>
</protein>
<name>A0A6A4LKN5_9ERIC</name>
<accession>A0A6A4LKN5</accession>
<evidence type="ECO:0000256" key="1">
    <source>
        <dbReference type="ARBA" id="ARBA00022737"/>
    </source>
</evidence>
<dbReference type="Gene3D" id="3.40.30.10">
    <property type="entry name" value="Glutaredoxin"/>
    <property type="match status" value="1"/>
</dbReference>
<evidence type="ECO:0000256" key="2">
    <source>
        <dbReference type="ARBA" id="ARBA00022803"/>
    </source>
</evidence>
<dbReference type="InterPro" id="IPR039226">
    <property type="entry name" value="Ski3/TTC37"/>
</dbReference>